<dbReference type="InterPro" id="IPR013087">
    <property type="entry name" value="Znf_C2H2_type"/>
</dbReference>
<evidence type="ECO:0000256" key="1">
    <source>
        <dbReference type="SAM" id="MobiDB-lite"/>
    </source>
</evidence>
<feature type="compositionally biased region" description="Polar residues" evidence="1">
    <location>
        <begin position="436"/>
        <end position="450"/>
    </location>
</feature>
<dbReference type="PROSITE" id="PS00028">
    <property type="entry name" value="ZINC_FINGER_C2H2_1"/>
    <property type="match status" value="1"/>
</dbReference>
<proteinExistence type="predicted"/>
<reference evidence="3" key="1">
    <citation type="journal article" date="2016" name="Nat. Genet.">
        <title>A high-quality carrot genome assembly provides new insights into carotenoid accumulation and asterid genome evolution.</title>
        <authorList>
            <person name="Iorizzo M."/>
            <person name="Ellison S."/>
            <person name="Senalik D."/>
            <person name="Zeng P."/>
            <person name="Satapoomin P."/>
            <person name="Huang J."/>
            <person name="Bowman M."/>
            <person name="Iovene M."/>
            <person name="Sanseverino W."/>
            <person name="Cavagnaro P."/>
            <person name="Yildiz M."/>
            <person name="Macko-Podgorni A."/>
            <person name="Moranska E."/>
            <person name="Grzebelus E."/>
            <person name="Grzebelus D."/>
            <person name="Ashrafi H."/>
            <person name="Zheng Z."/>
            <person name="Cheng S."/>
            <person name="Spooner D."/>
            <person name="Van Deynze A."/>
            <person name="Simon P."/>
        </authorList>
    </citation>
    <scope>NUCLEOTIDE SEQUENCE</scope>
    <source>
        <tissue evidence="3">Leaf</tissue>
    </source>
</reference>
<name>A0AAF1AN74_DAUCS</name>
<evidence type="ECO:0000259" key="2">
    <source>
        <dbReference type="PROSITE" id="PS00028"/>
    </source>
</evidence>
<gene>
    <name evidence="3" type="ORF">DCAR_0205935</name>
</gene>
<dbReference type="Proteomes" id="UP000077755">
    <property type="component" value="Chromosome 2"/>
</dbReference>
<evidence type="ECO:0000313" key="3">
    <source>
        <dbReference type="EMBL" id="WOG86717.1"/>
    </source>
</evidence>
<feature type="domain" description="C2H2-type" evidence="2">
    <location>
        <begin position="28"/>
        <end position="48"/>
    </location>
</feature>
<feature type="region of interest" description="Disordered" evidence="1">
    <location>
        <begin position="752"/>
        <end position="773"/>
    </location>
</feature>
<dbReference type="EMBL" id="CP093344">
    <property type="protein sequence ID" value="WOG86717.1"/>
    <property type="molecule type" value="Genomic_DNA"/>
</dbReference>
<organism evidence="3 4">
    <name type="scientific">Daucus carota subsp. sativus</name>
    <name type="common">Carrot</name>
    <dbReference type="NCBI Taxonomy" id="79200"/>
    <lineage>
        <taxon>Eukaryota</taxon>
        <taxon>Viridiplantae</taxon>
        <taxon>Streptophyta</taxon>
        <taxon>Embryophyta</taxon>
        <taxon>Tracheophyta</taxon>
        <taxon>Spermatophyta</taxon>
        <taxon>Magnoliopsida</taxon>
        <taxon>eudicotyledons</taxon>
        <taxon>Gunneridae</taxon>
        <taxon>Pentapetalae</taxon>
        <taxon>asterids</taxon>
        <taxon>campanulids</taxon>
        <taxon>Apiales</taxon>
        <taxon>Apiaceae</taxon>
        <taxon>Apioideae</taxon>
        <taxon>Scandiceae</taxon>
        <taxon>Daucinae</taxon>
        <taxon>Daucus</taxon>
        <taxon>Daucus sect. Daucus</taxon>
    </lineage>
</organism>
<dbReference type="PANTHER" id="PTHR35746:SF1">
    <property type="entry name" value="PENTATRICOPEPTIDE REPEAT (PPR) SUPERFAMILY PROTEIN"/>
    <property type="match status" value="1"/>
</dbReference>
<protein>
    <recommendedName>
        <fullName evidence="2">C2H2-type domain-containing protein</fullName>
    </recommendedName>
</protein>
<reference evidence="3" key="2">
    <citation type="submission" date="2022-03" db="EMBL/GenBank/DDBJ databases">
        <title>Draft title - Genomic analysis of global carrot germplasm unveils the trajectory of domestication and the origin of high carotenoid orange carrot.</title>
        <authorList>
            <person name="Iorizzo M."/>
            <person name="Ellison S."/>
            <person name="Senalik D."/>
            <person name="Macko-Podgorni A."/>
            <person name="Grzebelus D."/>
            <person name="Bostan H."/>
            <person name="Rolling W."/>
            <person name="Curaba J."/>
            <person name="Simon P."/>
        </authorList>
    </citation>
    <scope>NUCLEOTIDE SEQUENCE</scope>
    <source>
        <tissue evidence="3">Leaf</tissue>
    </source>
</reference>
<dbReference type="PANTHER" id="PTHR35746">
    <property type="entry name" value="PENTATRICOPEPTIDE REPEAT (PPR) SUPERFAMILY PROTEIN"/>
    <property type="match status" value="1"/>
</dbReference>
<feature type="region of interest" description="Disordered" evidence="1">
    <location>
        <begin position="101"/>
        <end position="144"/>
    </location>
</feature>
<dbReference type="AlphaFoldDB" id="A0AAF1AN74"/>
<accession>A0AAF1AN74</accession>
<keyword evidence="4" id="KW-1185">Reference proteome</keyword>
<evidence type="ECO:0000313" key="4">
    <source>
        <dbReference type="Proteomes" id="UP000077755"/>
    </source>
</evidence>
<feature type="compositionally biased region" description="Basic and acidic residues" evidence="1">
    <location>
        <begin position="110"/>
        <end position="122"/>
    </location>
</feature>
<feature type="compositionally biased region" description="Basic and acidic residues" evidence="1">
    <location>
        <begin position="763"/>
        <end position="773"/>
    </location>
</feature>
<sequence length="972" mass="105781">MTQLYFTGVLKSVPLADENNNNQGVHVCHKCGWPFPKLHPSSKHRRAHKRICGTIQGYPVSDDAQICETPSPEADKRSIAGVGERSYRSEDEVFADAVAEFSDSGMSPASEERQLEDVKDQPAHNIAPSTGLAESSPSGKDEAELSNNGLFLLSAPVENTEVVVDAVQNKGYLTQDTIDGSSSRLSEIHGMNGEEKEATHVQAVFSDLPIVEDADIMLKDVENQKLLKSEIPLVLGSVTVDRTLTKDNKNMPESQSIEPGRYLTELESQSTEHELSHLSGRAKQEASAVTVLIGEVVTQDEKSGTHCDSVEVCNSNREPEENMHVLSVASDLPIVNHADLMLQDFKDHRIVKSRFPLGENVIRSLEGDNELMVMEGPLNLHSVNLDGAAGNSVGNMNDVEEDMITIEGPDKGLADSLKSSVTTCKSFESEDLEVPPSTSGSEKGNIQPNCSLQGVEPDYEARNTECTENDGSSILTDHIKRDEVCQMTILSDDNKNKNAMALAEEVNTEGNDNSAVTRKEHSAEANIILFHGDDKQAIKLGQNNEGELVDITMNLSDEAWIEDNTEAATVEKFPTPTMAILEPEQELLSSNHSASVQDTPLSSIKTSVAATIMPAHPSSRKLSHNDFQDVTEAPELNSENENSIFVNYVDGGIVDYDSQGGDVEVEEVNSKRTIRKESETLPIHYKTSHESLPDIKTRNEIDSKSEITQESNVKLIGQPGGASAINLSVDLSSQTESVEGNWGLVSACRAQSDEPAAGTDVQPKTDPEGPDKLEGTKLQQEIASERPDLHKADIYEPPSFLTLVEPRGGSDQGNVTFEIEKVQASQQPKTEVLQAGWLPLLSNIANESSGRKKNEEMIAKVTNWSAAKQHSIPLKNLLGEAKVETRTKSPSPKQTKSNIQIDATVAKSNVCSTTTVKEVLGSEVSASDRTVRGVTAEEWNSPARYSVEIKKVKKKSNGKPFWVPFACCSSVN</sequence>
<feature type="region of interest" description="Disordered" evidence="1">
    <location>
        <begin position="427"/>
        <end position="450"/>
    </location>
</feature>